<feature type="non-terminal residue" evidence="1">
    <location>
        <position position="80"/>
    </location>
</feature>
<keyword evidence="1" id="KW-0067">ATP-binding</keyword>
<protein>
    <submittedName>
        <fullName evidence="1">ATP-dependent RNA helicase</fullName>
    </submittedName>
</protein>
<comment type="caution">
    <text evidence="1">The sequence shown here is derived from an EMBL/GenBank/DDBJ whole genome shotgun (WGS) entry which is preliminary data.</text>
</comment>
<evidence type="ECO:0000313" key="1">
    <source>
        <dbReference type="EMBL" id="MGI1899588.1"/>
    </source>
</evidence>
<keyword evidence="1" id="KW-0547">Nucleotide-binding</keyword>
<keyword evidence="1" id="KW-0347">Helicase</keyword>
<gene>
    <name evidence="1" type="ORF">REH74_018830</name>
</gene>
<keyword evidence="1" id="KW-0378">Hydrolase</keyword>
<reference evidence="1" key="1">
    <citation type="submission" date="2024-11" db="EMBL/GenBank/DDBJ databases">
        <title>Identification of new Vibrio campbellii strains harboring the pVA1 plasmid isolated from Penaeus vannamei postlarvae affected by outbreaks of acute hepatopancreatic necrosis disease (AHPND) in Mexico.</title>
        <authorList>
            <person name="Gomez-Gil B."/>
            <person name="Enciso-Ibarra J."/>
        </authorList>
    </citation>
    <scope>NUCLEOTIDE SEQUENCE</scope>
    <source>
        <strain evidence="1">M270204</strain>
    </source>
</reference>
<proteinExistence type="predicted"/>
<dbReference type="EMBL" id="JAVHXJ020000110">
    <property type="protein sequence ID" value="MGI1899588.1"/>
    <property type="molecule type" value="Genomic_DNA"/>
</dbReference>
<evidence type="ECO:0000313" key="2">
    <source>
        <dbReference type="Proteomes" id="UP001354073"/>
    </source>
</evidence>
<accession>A0ACC7REZ4</accession>
<organism evidence="1 2">
    <name type="scientific">Vibrio campbellii</name>
    <dbReference type="NCBI Taxonomy" id="680"/>
    <lineage>
        <taxon>Bacteria</taxon>
        <taxon>Pseudomonadati</taxon>
        <taxon>Pseudomonadota</taxon>
        <taxon>Gammaproteobacteria</taxon>
        <taxon>Vibrionales</taxon>
        <taxon>Vibrionaceae</taxon>
        <taxon>Vibrio</taxon>
    </lineage>
</organism>
<sequence>MSQLPIDSLQAEFDQFVNHHHLVVEAETGSGKSTRLPLWAANHGRVLVIEPRRIACTSLAEFLAEQSGQPLGKKIGYAIK</sequence>
<name>A0ACC7REZ4_9VIBR</name>
<dbReference type="Proteomes" id="UP001354073">
    <property type="component" value="Unassembled WGS sequence"/>
</dbReference>